<dbReference type="CDD" id="cd04301">
    <property type="entry name" value="NAT_SF"/>
    <property type="match status" value="1"/>
</dbReference>
<dbReference type="SUPFAM" id="SSF55729">
    <property type="entry name" value="Acyl-CoA N-acyltransferases (Nat)"/>
    <property type="match status" value="1"/>
</dbReference>
<dbReference type="GO" id="GO:0016747">
    <property type="term" value="F:acyltransferase activity, transferring groups other than amino-acyl groups"/>
    <property type="evidence" value="ECO:0007669"/>
    <property type="project" value="InterPro"/>
</dbReference>
<dbReference type="RefSeq" id="WP_301628214.1">
    <property type="nucleotide sequence ID" value="NZ_BORS01000010.1"/>
</dbReference>
<name>A0A919Y6A1_9BACL</name>
<dbReference type="AlphaFoldDB" id="A0A919Y6A1"/>
<keyword evidence="3" id="KW-1185">Reference proteome</keyword>
<protein>
    <recommendedName>
        <fullName evidence="1">N-acetyltransferase domain-containing protein</fullName>
    </recommendedName>
</protein>
<proteinExistence type="predicted"/>
<comment type="caution">
    <text evidence="2">The sequence shown here is derived from an EMBL/GenBank/DDBJ whole genome shotgun (WGS) entry which is preliminary data.</text>
</comment>
<dbReference type="Gene3D" id="3.40.630.30">
    <property type="match status" value="1"/>
</dbReference>
<evidence type="ECO:0000313" key="2">
    <source>
        <dbReference type="EMBL" id="GIO43218.1"/>
    </source>
</evidence>
<evidence type="ECO:0000313" key="3">
    <source>
        <dbReference type="Proteomes" id="UP000678895"/>
    </source>
</evidence>
<accession>A0A919Y6A1</accession>
<dbReference type="InterPro" id="IPR000182">
    <property type="entry name" value="GNAT_dom"/>
</dbReference>
<dbReference type="EMBL" id="BORS01000010">
    <property type="protein sequence ID" value="GIO43218.1"/>
    <property type="molecule type" value="Genomic_DNA"/>
</dbReference>
<sequence>MIASLSLQDPNIVEQIWSLQHTAYRMEASAMGLKNVPPLPETFGSLRSSGDLFFGMISEEEELLGAIAVFLSGSPAQVEITRLMIRQDCLRQGIGSRLVEHVLRSFPDVDAFSVTAGTGNIPAVQLYRKFGFEPGETVSSVAGAQLTVFHYRRPD</sequence>
<dbReference type="PROSITE" id="PS51186">
    <property type="entry name" value="GNAT"/>
    <property type="match status" value="1"/>
</dbReference>
<dbReference type="InterPro" id="IPR016181">
    <property type="entry name" value="Acyl_CoA_acyltransferase"/>
</dbReference>
<reference evidence="2" key="1">
    <citation type="submission" date="2021-03" db="EMBL/GenBank/DDBJ databases">
        <title>Antimicrobial resistance genes in bacteria isolated from Japanese honey, and their potential for conferring macrolide and lincosamide resistance in the American foulbrood pathogen Paenibacillus larvae.</title>
        <authorList>
            <person name="Okamoto M."/>
            <person name="Kumagai M."/>
            <person name="Kanamori H."/>
            <person name="Takamatsu D."/>
        </authorList>
    </citation>
    <scope>NUCLEOTIDE SEQUENCE</scope>
    <source>
        <strain evidence="2">J41TS4</strain>
    </source>
</reference>
<feature type="domain" description="N-acetyltransferase" evidence="1">
    <location>
        <begin position="10"/>
        <end position="155"/>
    </location>
</feature>
<gene>
    <name evidence="2" type="ORF">J41TS4_29760</name>
</gene>
<dbReference type="Pfam" id="PF00583">
    <property type="entry name" value="Acetyltransf_1"/>
    <property type="match status" value="1"/>
</dbReference>
<organism evidence="2 3">
    <name type="scientific">Paenibacillus apis</name>
    <dbReference type="NCBI Taxonomy" id="1792174"/>
    <lineage>
        <taxon>Bacteria</taxon>
        <taxon>Bacillati</taxon>
        <taxon>Bacillota</taxon>
        <taxon>Bacilli</taxon>
        <taxon>Bacillales</taxon>
        <taxon>Paenibacillaceae</taxon>
        <taxon>Paenibacillus</taxon>
    </lineage>
</organism>
<evidence type="ECO:0000259" key="1">
    <source>
        <dbReference type="PROSITE" id="PS51186"/>
    </source>
</evidence>
<dbReference type="Proteomes" id="UP000678895">
    <property type="component" value="Unassembled WGS sequence"/>
</dbReference>